<protein>
    <submittedName>
        <fullName evidence="2">Uncharacterized protein</fullName>
    </submittedName>
</protein>
<dbReference type="AlphaFoldDB" id="A0AA38VZW0"/>
<organism evidence="2 3">
    <name type="scientific">Coniochaeta hoffmannii</name>
    <dbReference type="NCBI Taxonomy" id="91930"/>
    <lineage>
        <taxon>Eukaryota</taxon>
        <taxon>Fungi</taxon>
        <taxon>Dikarya</taxon>
        <taxon>Ascomycota</taxon>
        <taxon>Pezizomycotina</taxon>
        <taxon>Sordariomycetes</taxon>
        <taxon>Sordariomycetidae</taxon>
        <taxon>Coniochaetales</taxon>
        <taxon>Coniochaetaceae</taxon>
        <taxon>Coniochaeta</taxon>
    </lineage>
</organism>
<feature type="compositionally biased region" description="Basic and acidic residues" evidence="1">
    <location>
        <begin position="103"/>
        <end position="116"/>
    </location>
</feature>
<gene>
    <name evidence="2" type="ORF">NKR19_g2379</name>
</gene>
<accession>A0AA38VZW0</accession>
<keyword evidence="3" id="KW-1185">Reference proteome</keyword>
<dbReference type="EMBL" id="JANBVN010000024">
    <property type="protein sequence ID" value="KAJ9161314.1"/>
    <property type="molecule type" value="Genomic_DNA"/>
</dbReference>
<proteinExistence type="predicted"/>
<reference evidence="2" key="1">
    <citation type="submission" date="2022-07" db="EMBL/GenBank/DDBJ databases">
        <title>Fungi with potential for degradation of polypropylene.</title>
        <authorList>
            <person name="Gostincar C."/>
        </authorList>
    </citation>
    <scope>NUCLEOTIDE SEQUENCE</scope>
    <source>
        <strain evidence="2">EXF-13287</strain>
    </source>
</reference>
<feature type="region of interest" description="Disordered" evidence="1">
    <location>
        <begin position="103"/>
        <end position="134"/>
    </location>
</feature>
<sequence length="134" mass="14890">MNGVQPLEPHMDSVIKELWHQLESRFMDDAHDPKNYAWDVVGKVTFSQTIGYLDQGRDFDGALGVADQALDYFSWIKGLGPPGFENIATMSVQHLVAQYQGLDKDIHDPAQPDSRPRGAALRKMNDADLSFSAG</sequence>
<name>A0AA38VZW0_9PEZI</name>
<dbReference type="Proteomes" id="UP001174691">
    <property type="component" value="Unassembled WGS sequence"/>
</dbReference>
<evidence type="ECO:0000256" key="1">
    <source>
        <dbReference type="SAM" id="MobiDB-lite"/>
    </source>
</evidence>
<evidence type="ECO:0000313" key="2">
    <source>
        <dbReference type="EMBL" id="KAJ9161314.1"/>
    </source>
</evidence>
<evidence type="ECO:0000313" key="3">
    <source>
        <dbReference type="Proteomes" id="UP001174691"/>
    </source>
</evidence>
<comment type="caution">
    <text evidence="2">The sequence shown here is derived from an EMBL/GenBank/DDBJ whole genome shotgun (WGS) entry which is preliminary data.</text>
</comment>